<dbReference type="InterPro" id="IPR002893">
    <property type="entry name" value="Znf_MYND"/>
</dbReference>
<dbReference type="AlphaFoldDB" id="A0A067M8X8"/>
<evidence type="ECO:0000256" key="3">
    <source>
        <dbReference type="ARBA" id="ARBA00022833"/>
    </source>
</evidence>
<accession>A0A067M8X8</accession>
<dbReference type="PROSITE" id="PS01360">
    <property type="entry name" value="ZF_MYND_1"/>
    <property type="match status" value="1"/>
</dbReference>
<evidence type="ECO:0000259" key="5">
    <source>
        <dbReference type="PROSITE" id="PS50865"/>
    </source>
</evidence>
<dbReference type="OrthoDB" id="2212237at2759"/>
<evidence type="ECO:0000256" key="1">
    <source>
        <dbReference type="ARBA" id="ARBA00022723"/>
    </source>
</evidence>
<dbReference type="PROSITE" id="PS50865">
    <property type="entry name" value="ZF_MYND_2"/>
    <property type="match status" value="1"/>
</dbReference>
<organism evidence="6 7">
    <name type="scientific">Botryobasidium botryosum (strain FD-172 SS1)</name>
    <dbReference type="NCBI Taxonomy" id="930990"/>
    <lineage>
        <taxon>Eukaryota</taxon>
        <taxon>Fungi</taxon>
        <taxon>Dikarya</taxon>
        <taxon>Basidiomycota</taxon>
        <taxon>Agaricomycotina</taxon>
        <taxon>Agaricomycetes</taxon>
        <taxon>Cantharellales</taxon>
        <taxon>Botryobasidiaceae</taxon>
        <taxon>Botryobasidium</taxon>
    </lineage>
</organism>
<feature type="domain" description="MYND-type" evidence="5">
    <location>
        <begin position="8"/>
        <end position="49"/>
    </location>
</feature>
<dbReference type="Proteomes" id="UP000027195">
    <property type="component" value="Unassembled WGS sequence"/>
</dbReference>
<keyword evidence="2 4" id="KW-0863">Zinc-finger</keyword>
<name>A0A067M8X8_BOTB1</name>
<dbReference type="HOGENOM" id="CLU_105955_0_0_1"/>
<dbReference type="SUPFAM" id="SSF144232">
    <property type="entry name" value="HIT/MYND zinc finger-like"/>
    <property type="match status" value="1"/>
</dbReference>
<evidence type="ECO:0000256" key="2">
    <source>
        <dbReference type="ARBA" id="ARBA00022771"/>
    </source>
</evidence>
<dbReference type="Pfam" id="PF01753">
    <property type="entry name" value="zf-MYND"/>
    <property type="match status" value="1"/>
</dbReference>
<evidence type="ECO:0000256" key="4">
    <source>
        <dbReference type="PROSITE-ProRule" id="PRU00134"/>
    </source>
</evidence>
<evidence type="ECO:0000313" key="6">
    <source>
        <dbReference type="EMBL" id="KDQ12019.1"/>
    </source>
</evidence>
<keyword evidence="7" id="KW-1185">Reference proteome</keyword>
<dbReference type="EMBL" id="KL198053">
    <property type="protein sequence ID" value="KDQ12019.1"/>
    <property type="molecule type" value="Genomic_DNA"/>
</dbReference>
<reference evidence="7" key="1">
    <citation type="journal article" date="2014" name="Proc. Natl. Acad. Sci. U.S.A.">
        <title>Extensive sampling of basidiomycete genomes demonstrates inadequacy of the white-rot/brown-rot paradigm for wood decay fungi.</title>
        <authorList>
            <person name="Riley R."/>
            <person name="Salamov A.A."/>
            <person name="Brown D.W."/>
            <person name="Nagy L.G."/>
            <person name="Floudas D."/>
            <person name="Held B.W."/>
            <person name="Levasseur A."/>
            <person name="Lombard V."/>
            <person name="Morin E."/>
            <person name="Otillar R."/>
            <person name="Lindquist E.A."/>
            <person name="Sun H."/>
            <person name="LaButti K.M."/>
            <person name="Schmutz J."/>
            <person name="Jabbour D."/>
            <person name="Luo H."/>
            <person name="Baker S.E."/>
            <person name="Pisabarro A.G."/>
            <person name="Walton J.D."/>
            <person name="Blanchette R.A."/>
            <person name="Henrissat B."/>
            <person name="Martin F."/>
            <person name="Cullen D."/>
            <person name="Hibbett D.S."/>
            <person name="Grigoriev I.V."/>
        </authorList>
    </citation>
    <scope>NUCLEOTIDE SEQUENCE [LARGE SCALE GENOMIC DNA]</scope>
    <source>
        <strain evidence="7">FD-172 SS1</strain>
    </source>
</reference>
<proteinExistence type="predicted"/>
<keyword evidence="1" id="KW-0479">Metal-binding</keyword>
<dbReference type="Gene3D" id="6.10.140.2220">
    <property type="match status" value="1"/>
</dbReference>
<dbReference type="InParanoid" id="A0A067M8X8"/>
<sequence>MTDITRQCHCCKREASASESFVRCGGCRAIYYCSPACQTDNWPSHRGTCESLSSLRAQRSKTPPPATPTNVPAVDLLGGEKIPFNPREIVLTTLTCDEILAAGVVSPISQLIGVPLVIHRHMQEDSLQMPLDASLDNQAATYLMVSPESGYAPLAWQQCIGPVTIVRADRRPLTSLALEMIWDYVEFVLDDSGDEGVPRWRYTPQAFQEWCRRHRAGRIDKYRGLVLPL</sequence>
<evidence type="ECO:0000313" key="7">
    <source>
        <dbReference type="Proteomes" id="UP000027195"/>
    </source>
</evidence>
<keyword evidence="3" id="KW-0862">Zinc</keyword>
<gene>
    <name evidence="6" type="ORF">BOTBODRAFT_176789</name>
</gene>
<dbReference type="GO" id="GO:0008270">
    <property type="term" value="F:zinc ion binding"/>
    <property type="evidence" value="ECO:0007669"/>
    <property type="project" value="UniProtKB-KW"/>
</dbReference>
<protein>
    <recommendedName>
        <fullName evidence="5">MYND-type domain-containing protein</fullName>
    </recommendedName>
</protein>